<feature type="non-terminal residue" evidence="11">
    <location>
        <position position="1"/>
    </location>
</feature>
<keyword evidence="7" id="KW-0798">TonB box</keyword>
<sequence>TFGIRSDINKLKATDRYLNDGDGTGKRTLNNVNPLIGFIYSIRKNINLYGNYSTHFETPTLNELSNNPDPSSSGGFNPGLNPQYAKNVELGLKGFFNENLFIEMAAFKIDALDEIIPFELPDLPGRTFYRNAGTSFRKGFEFGLNSRLSKGLQMSMAYTYSDFSYGKYQTKSGIFDGNSLPAIPKMLLYGELSYFHISGIYGMIQLQYTGDVYADDANTVKDNAYQLMHMRFGYKKYYSNLMIEPFIGLNNLFNTSYNSNIRMNAWGGRYFEPGSEFNIYGGVSIRFE</sequence>
<proteinExistence type="predicted"/>
<dbReference type="Gene3D" id="2.40.170.20">
    <property type="entry name" value="TonB-dependent receptor, beta-barrel domain"/>
    <property type="match status" value="1"/>
</dbReference>
<evidence type="ECO:0000259" key="10">
    <source>
        <dbReference type="Pfam" id="PF00593"/>
    </source>
</evidence>
<dbReference type="Pfam" id="PF00593">
    <property type="entry name" value="TonB_dep_Rec_b-barrel"/>
    <property type="match status" value="1"/>
</dbReference>
<keyword evidence="5" id="KW-0408">Iron</keyword>
<keyword evidence="9" id="KW-0998">Cell outer membrane</keyword>
<evidence type="ECO:0000256" key="4">
    <source>
        <dbReference type="ARBA" id="ARBA00022692"/>
    </source>
</evidence>
<dbReference type="EMBL" id="UINC01131293">
    <property type="protein sequence ID" value="SVD12905.1"/>
    <property type="molecule type" value="Genomic_DNA"/>
</dbReference>
<feature type="domain" description="TonB-dependent receptor-like beta-barrel" evidence="10">
    <location>
        <begin position="1"/>
        <end position="252"/>
    </location>
</feature>
<keyword evidence="4" id="KW-0812">Transmembrane</keyword>
<keyword evidence="3" id="KW-0410">Iron transport</keyword>
<name>A0A382STT8_9ZZZZ</name>
<dbReference type="PANTHER" id="PTHR32552">
    <property type="entry name" value="FERRICHROME IRON RECEPTOR-RELATED"/>
    <property type="match status" value="1"/>
</dbReference>
<organism evidence="11">
    <name type="scientific">marine metagenome</name>
    <dbReference type="NCBI Taxonomy" id="408172"/>
    <lineage>
        <taxon>unclassified sequences</taxon>
        <taxon>metagenomes</taxon>
        <taxon>ecological metagenomes</taxon>
    </lineage>
</organism>
<dbReference type="InterPro" id="IPR039426">
    <property type="entry name" value="TonB-dep_rcpt-like"/>
</dbReference>
<dbReference type="PANTHER" id="PTHR32552:SF81">
    <property type="entry name" value="TONB-DEPENDENT OUTER MEMBRANE RECEPTOR"/>
    <property type="match status" value="1"/>
</dbReference>
<dbReference type="SUPFAM" id="SSF56935">
    <property type="entry name" value="Porins"/>
    <property type="match status" value="1"/>
</dbReference>
<evidence type="ECO:0000256" key="3">
    <source>
        <dbReference type="ARBA" id="ARBA00022496"/>
    </source>
</evidence>
<evidence type="ECO:0000256" key="7">
    <source>
        <dbReference type="ARBA" id="ARBA00023077"/>
    </source>
</evidence>
<evidence type="ECO:0000256" key="1">
    <source>
        <dbReference type="ARBA" id="ARBA00004571"/>
    </source>
</evidence>
<comment type="subcellular location">
    <subcellularLocation>
        <location evidence="1">Cell outer membrane</location>
        <topology evidence="1">Multi-pass membrane protein</topology>
    </subcellularLocation>
</comment>
<dbReference type="PROSITE" id="PS52016">
    <property type="entry name" value="TONB_DEPENDENT_REC_3"/>
    <property type="match status" value="1"/>
</dbReference>
<dbReference type="InterPro" id="IPR000531">
    <property type="entry name" value="Beta-barrel_TonB"/>
</dbReference>
<keyword evidence="6" id="KW-0406">Ion transport</keyword>
<reference evidence="11" key="1">
    <citation type="submission" date="2018-05" db="EMBL/GenBank/DDBJ databases">
        <authorList>
            <person name="Lanie J.A."/>
            <person name="Ng W.-L."/>
            <person name="Kazmierczak K.M."/>
            <person name="Andrzejewski T.M."/>
            <person name="Davidsen T.M."/>
            <person name="Wayne K.J."/>
            <person name="Tettelin H."/>
            <person name="Glass J.I."/>
            <person name="Rusch D."/>
            <person name="Podicherti R."/>
            <person name="Tsui H.-C.T."/>
            <person name="Winkler M.E."/>
        </authorList>
    </citation>
    <scope>NUCLEOTIDE SEQUENCE</scope>
</reference>
<dbReference type="GO" id="GO:0009279">
    <property type="term" value="C:cell outer membrane"/>
    <property type="evidence" value="ECO:0007669"/>
    <property type="project" value="UniProtKB-SubCell"/>
</dbReference>
<gene>
    <name evidence="11" type="ORF">METZ01_LOCUS365759</name>
</gene>
<evidence type="ECO:0000256" key="8">
    <source>
        <dbReference type="ARBA" id="ARBA00023136"/>
    </source>
</evidence>
<dbReference type="GO" id="GO:0006826">
    <property type="term" value="P:iron ion transport"/>
    <property type="evidence" value="ECO:0007669"/>
    <property type="project" value="UniProtKB-KW"/>
</dbReference>
<evidence type="ECO:0000256" key="5">
    <source>
        <dbReference type="ARBA" id="ARBA00023004"/>
    </source>
</evidence>
<dbReference type="InterPro" id="IPR036942">
    <property type="entry name" value="Beta-barrel_TonB_sf"/>
</dbReference>
<keyword evidence="8" id="KW-0472">Membrane</keyword>
<accession>A0A382STT8</accession>
<evidence type="ECO:0000256" key="2">
    <source>
        <dbReference type="ARBA" id="ARBA00022448"/>
    </source>
</evidence>
<evidence type="ECO:0000313" key="11">
    <source>
        <dbReference type="EMBL" id="SVD12905.1"/>
    </source>
</evidence>
<dbReference type="AlphaFoldDB" id="A0A382STT8"/>
<evidence type="ECO:0000256" key="9">
    <source>
        <dbReference type="ARBA" id="ARBA00023237"/>
    </source>
</evidence>
<protein>
    <recommendedName>
        <fullName evidence="10">TonB-dependent receptor-like beta-barrel domain-containing protein</fullName>
    </recommendedName>
</protein>
<keyword evidence="2" id="KW-0813">Transport</keyword>
<evidence type="ECO:0000256" key="6">
    <source>
        <dbReference type="ARBA" id="ARBA00023065"/>
    </source>
</evidence>